<dbReference type="Gene3D" id="1.10.10.60">
    <property type="entry name" value="Homeodomain-like"/>
    <property type="match status" value="1"/>
</dbReference>
<dbReference type="InterPro" id="IPR009057">
    <property type="entry name" value="Homeodomain-like_sf"/>
</dbReference>
<keyword evidence="2" id="KW-0067">ATP-binding</keyword>
<name>A0ABQ3HMT0_9ACTN</name>
<dbReference type="PROSITE" id="PS50045">
    <property type="entry name" value="SIGMA54_INTERACT_4"/>
    <property type="match status" value="1"/>
</dbReference>
<dbReference type="Pfam" id="PF02954">
    <property type="entry name" value="HTH_8"/>
    <property type="match status" value="1"/>
</dbReference>
<dbReference type="PRINTS" id="PR01590">
    <property type="entry name" value="HTHFIS"/>
</dbReference>
<dbReference type="Gene3D" id="1.10.8.60">
    <property type="match status" value="1"/>
</dbReference>
<dbReference type="Gene3D" id="3.30.450.40">
    <property type="match status" value="1"/>
</dbReference>
<evidence type="ECO:0000313" key="8">
    <source>
        <dbReference type="Proteomes" id="UP000597341"/>
    </source>
</evidence>
<evidence type="ECO:0000256" key="3">
    <source>
        <dbReference type="ARBA" id="ARBA00023015"/>
    </source>
</evidence>
<dbReference type="InterPro" id="IPR029016">
    <property type="entry name" value="GAF-like_dom_sf"/>
</dbReference>
<dbReference type="PANTHER" id="PTHR32071">
    <property type="entry name" value="TRANSCRIPTIONAL REGULATORY PROTEIN"/>
    <property type="match status" value="1"/>
</dbReference>
<keyword evidence="4" id="KW-0238">DNA-binding</keyword>
<gene>
    <name evidence="7" type="ORF">GCM10011376_26410</name>
</gene>
<accession>A0ABQ3HMT0</accession>
<dbReference type="Pfam" id="PF01590">
    <property type="entry name" value="GAF"/>
    <property type="match status" value="1"/>
</dbReference>
<dbReference type="InterPro" id="IPR002078">
    <property type="entry name" value="Sigma_54_int"/>
</dbReference>
<keyword evidence="3" id="KW-0805">Transcription regulation</keyword>
<evidence type="ECO:0000256" key="1">
    <source>
        <dbReference type="ARBA" id="ARBA00022741"/>
    </source>
</evidence>
<proteinExistence type="predicted"/>
<dbReference type="InterPro" id="IPR003018">
    <property type="entry name" value="GAF"/>
</dbReference>
<dbReference type="InterPro" id="IPR058031">
    <property type="entry name" value="AAA_lid_NorR"/>
</dbReference>
<dbReference type="EMBL" id="BNAD01000007">
    <property type="protein sequence ID" value="GHE18031.1"/>
    <property type="molecule type" value="Genomic_DNA"/>
</dbReference>
<evidence type="ECO:0000256" key="5">
    <source>
        <dbReference type="ARBA" id="ARBA00023163"/>
    </source>
</evidence>
<keyword evidence="1" id="KW-0547">Nucleotide-binding</keyword>
<comment type="caution">
    <text evidence="7">The sequence shown here is derived from an EMBL/GenBank/DDBJ whole genome shotgun (WGS) entry which is preliminary data.</text>
</comment>
<organism evidence="7 8">
    <name type="scientific">Nocardioides flavus</name>
    <name type="common">ex Wang et al. 2016</name>
    <dbReference type="NCBI Taxonomy" id="2058780"/>
    <lineage>
        <taxon>Bacteria</taxon>
        <taxon>Bacillati</taxon>
        <taxon>Actinomycetota</taxon>
        <taxon>Actinomycetes</taxon>
        <taxon>Propionibacteriales</taxon>
        <taxon>Nocardioidaceae</taxon>
        <taxon>Nocardioides</taxon>
    </lineage>
</organism>
<sequence>MNRRNESSAVTPVGHARVDDALVRSAKETLISLGLLHSVDSQPLRVPDEIDRSWRRSISAGATRTTGAFQFVNEFDADSELSRAARPVLDRLAETLQDMGTAIFLADRSGQIVERRVAGGTEQDRFDRANAAEGFDFSEETIGTNGLGTPIHDGTAVFVRGAEHFNEALETLACAGVGIRHPVTGRVIGSLSLAAPVDAAEMMMLAMTRQGAQQIVDNLSATVGRRELMLGHSYQRLRAKGPVIVLNSDTVMTNVTGLSFLNVEMHARLWDSLLARNWDRGPQELELDLQSLHARVLAHRLDDTDDAAFAVEILDRKQARPTGRPARSTPVRDPYVVNLQRTAARSSGALAVTGPSGSGKWYVVREWLRAEGHDALLVLDAGALGGHDGHDGHDGWRRQASAALAEGGTVVLRRLEDMDVSLVGTLKTLADSASPGRLVLTADLTRCSAPALQVLSQVAVGVEVPALASRGQELSSIVQALLAEIELARRPVISAATMQVLMRWSWPGNVAELRQALLGLAAELPGKVVSPYHLPERMWDAANRRSLTRIEAAERSEIVAALRQAGGNRSKAASMLGIGRTTLYRKLTALGIDDEALLS</sequence>
<evidence type="ECO:0000259" key="6">
    <source>
        <dbReference type="PROSITE" id="PS50045"/>
    </source>
</evidence>
<evidence type="ECO:0000313" key="7">
    <source>
        <dbReference type="EMBL" id="GHE18031.1"/>
    </source>
</evidence>
<dbReference type="InterPro" id="IPR027417">
    <property type="entry name" value="P-loop_NTPase"/>
</dbReference>
<dbReference type="InterPro" id="IPR002197">
    <property type="entry name" value="HTH_Fis"/>
</dbReference>
<evidence type="ECO:0000256" key="2">
    <source>
        <dbReference type="ARBA" id="ARBA00022840"/>
    </source>
</evidence>
<keyword evidence="5" id="KW-0804">Transcription</keyword>
<dbReference type="SUPFAM" id="SSF46689">
    <property type="entry name" value="Homeodomain-like"/>
    <property type="match status" value="1"/>
</dbReference>
<dbReference type="Proteomes" id="UP000597341">
    <property type="component" value="Unassembled WGS sequence"/>
</dbReference>
<dbReference type="SUPFAM" id="SSF52540">
    <property type="entry name" value="P-loop containing nucleoside triphosphate hydrolases"/>
    <property type="match status" value="1"/>
</dbReference>
<evidence type="ECO:0000256" key="4">
    <source>
        <dbReference type="ARBA" id="ARBA00023125"/>
    </source>
</evidence>
<dbReference type="RefSeq" id="WP_191279947.1">
    <property type="nucleotide sequence ID" value="NZ_BNAD01000007.1"/>
</dbReference>
<reference evidence="8" key="1">
    <citation type="journal article" date="2019" name="Int. J. Syst. Evol. Microbiol.">
        <title>The Global Catalogue of Microorganisms (GCM) 10K type strain sequencing project: providing services to taxonomists for standard genome sequencing and annotation.</title>
        <authorList>
            <consortium name="The Broad Institute Genomics Platform"/>
            <consortium name="The Broad Institute Genome Sequencing Center for Infectious Disease"/>
            <person name="Wu L."/>
            <person name="Ma J."/>
        </authorList>
    </citation>
    <scope>NUCLEOTIDE SEQUENCE [LARGE SCALE GENOMIC DNA]</scope>
    <source>
        <strain evidence="8">CGMCC 1.12791</strain>
    </source>
</reference>
<dbReference type="Pfam" id="PF25601">
    <property type="entry name" value="AAA_lid_14"/>
    <property type="match status" value="1"/>
</dbReference>
<feature type="domain" description="Sigma-54 factor interaction" evidence="6">
    <location>
        <begin position="460"/>
        <end position="522"/>
    </location>
</feature>
<protein>
    <submittedName>
        <fullName evidence="7">Siderophore-interacting protein</fullName>
    </submittedName>
</protein>
<keyword evidence="8" id="KW-1185">Reference proteome</keyword>